<reference evidence="2 3" key="1">
    <citation type="journal article" date="2015" name="Stand. Genomic Sci.">
        <title>Genomic Encyclopedia of Bacterial and Archaeal Type Strains, Phase III: the genomes of soil and plant-associated and newly described type strains.</title>
        <authorList>
            <person name="Whitman W.B."/>
            <person name="Woyke T."/>
            <person name="Klenk H.P."/>
            <person name="Zhou Y."/>
            <person name="Lilburn T.G."/>
            <person name="Beck B.J."/>
            <person name="De Vos P."/>
            <person name="Vandamme P."/>
            <person name="Eisen J.A."/>
            <person name="Garrity G."/>
            <person name="Hugenholtz P."/>
            <person name="Kyrpides N.C."/>
        </authorList>
    </citation>
    <scope>NUCLEOTIDE SEQUENCE [LARGE SCALE GENOMIC DNA]</scope>
    <source>
        <strain evidence="2 3">CGMCC 1.10685</strain>
    </source>
</reference>
<name>A0A562PKA8_9BURK</name>
<keyword evidence="1" id="KW-0732">Signal</keyword>
<dbReference type="EMBL" id="VLKW01000008">
    <property type="protein sequence ID" value="TWI44891.1"/>
    <property type="molecule type" value="Genomic_DNA"/>
</dbReference>
<evidence type="ECO:0008006" key="4">
    <source>
        <dbReference type="Google" id="ProtNLM"/>
    </source>
</evidence>
<evidence type="ECO:0000313" key="3">
    <source>
        <dbReference type="Proteomes" id="UP000315112"/>
    </source>
</evidence>
<gene>
    <name evidence="2" type="ORF">IP92_04066</name>
</gene>
<evidence type="ECO:0000313" key="2">
    <source>
        <dbReference type="EMBL" id="TWI44891.1"/>
    </source>
</evidence>
<organism evidence="2 3">
    <name type="scientific">Pseudoduganella flava</name>
    <dbReference type="NCBI Taxonomy" id="871742"/>
    <lineage>
        <taxon>Bacteria</taxon>
        <taxon>Pseudomonadati</taxon>
        <taxon>Pseudomonadota</taxon>
        <taxon>Betaproteobacteria</taxon>
        <taxon>Burkholderiales</taxon>
        <taxon>Oxalobacteraceae</taxon>
        <taxon>Telluria group</taxon>
        <taxon>Pseudoduganella</taxon>
    </lineage>
</organism>
<dbReference type="Proteomes" id="UP000315112">
    <property type="component" value="Unassembled WGS sequence"/>
</dbReference>
<evidence type="ECO:0000256" key="1">
    <source>
        <dbReference type="SAM" id="SignalP"/>
    </source>
</evidence>
<sequence>MATRMNRPHLFVLGISLAYAVCVHAQSGEDERLVRGRASYLPASTYALLQKVERFCSTADKSAREPFAKALKAWHGRHAELLAENASVRDELLAEAAAPGAPAGLKATLDDVLNVQVVRQIDADYKKMVPPDSSRGWAGKAFVCGANAGLIDQGNFDLSRIDPAVAAYLEKRLQARRSGTAVP</sequence>
<proteinExistence type="predicted"/>
<accession>A0A562PKA8</accession>
<feature type="chain" id="PRO_5021734394" description="OmpH family outer membrane protein" evidence="1">
    <location>
        <begin position="26"/>
        <end position="183"/>
    </location>
</feature>
<dbReference type="AlphaFoldDB" id="A0A562PKA8"/>
<feature type="signal peptide" evidence="1">
    <location>
        <begin position="1"/>
        <end position="25"/>
    </location>
</feature>
<protein>
    <recommendedName>
        <fullName evidence="4">OmpH family outer membrane protein</fullName>
    </recommendedName>
</protein>
<comment type="caution">
    <text evidence="2">The sequence shown here is derived from an EMBL/GenBank/DDBJ whole genome shotgun (WGS) entry which is preliminary data.</text>
</comment>